<keyword evidence="7" id="KW-1185">Reference proteome</keyword>
<dbReference type="Gene3D" id="3.90.1640.10">
    <property type="entry name" value="inorganic pyrophosphatase (n-terminal core)"/>
    <property type="match status" value="1"/>
</dbReference>
<accession>A0A0F4ZGG7</accession>
<dbReference type="Pfam" id="PF01368">
    <property type="entry name" value="DHH"/>
    <property type="match status" value="1"/>
</dbReference>
<dbReference type="InterPro" id="IPR038222">
    <property type="entry name" value="DHHA2_dom_sf"/>
</dbReference>
<dbReference type="Gene3D" id="3.10.310.20">
    <property type="entry name" value="DHHA2 domain"/>
    <property type="match status" value="1"/>
</dbReference>
<comment type="caution">
    <text evidence="6">The sequence shown here is derived from an EMBL/GenBank/DDBJ whole genome shotgun (WGS) entry which is preliminary data.</text>
</comment>
<dbReference type="SUPFAM" id="SSF64182">
    <property type="entry name" value="DHH phosphoesterases"/>
    <property type="match status" value="1"/>
</dbReference>
<keyword evidence="4" id="KW-0464">Manganese</keyword>
<dbReference type="GO" id="GO:0004309">
    <property type="term" value="F:exopolyphosphatase activity"/>
    <property type="evidence" value="ECO:0007669"/>
    <property type="project" value="TreeGrafter"/>
</dbReference>
<proteinExistence type="predicted"/>
<dbReference type="GO" id="GO:0005737">
    <property type="term" value="C:cytoplasm"/>
    <property type="evidence" value="ECO:0007669"/>
    <property type="project" value="InterPro"/>
</dbReference>
<feature type="domain" description="DHHA2" evidence="5">
    <location>
        <begin position="227"/>
        <end position="379"/>
    </location>
</feature>
<dbReference type="OrthoDB" id="374045at2759"/>
<dbReference type="AlphaFoldDB" id="A0A0F4ZGG7"/>
<evidence type="ECO:0000313" key="7">
    <source>
        <dbReference type="Proteomes" id="UP000033483"/>
    </source>
</evidence>
<organism evidence="6 7">
    <name type="scientific">Thielaviopsis punctulata</name>
    <dbReference type="NCBI Taxonomy" id="72032"/>
    <lineage>
        <taxon>Eukaryota</taxon>
        <taxon>Fungi</taxon>
        <taxon>Dikarya</taxon>
        <taxon>Ascomycota</taxon>
        <taxon>Pezizomycotina</taxon>
        <taxon>Sordariomycetes</taxon>
        <taxon>Hypocreomycetidae</taxon>
        <taxon>Microascales</taxon>
        <taxon>Ceratocystidaceae</taxon>
        <taxon>Thielaviopsis</taxon>
    </lineage>
</organism>
<evidence type="ECO:0000256" key="4">
    <source>
        <dbReference type="ARBA" id="ARBA00023211"/>
    </source>
</evidence>
<evidence type="ECO:0000313" key="6">
    <source>
        <dbReference type="EMBL" id="KKA28998.1"/>
    </source>
</evidence>
<dbReference type="EMBL" id="LAEV01001070">
    <property type="protein sequence ID" value="KKA28998.1"/>
    <property type="molecule type" value="Genomic_DNA"/>
</dbReference>
<gene>
    <name evidence="6" type="ORF">TD95_004142</name>
</gene>
<name>A0A0F4ZGG7_9PEZI</name>
<dbReference type="PANTHER" id="PTHR12112">
    <property type="entry name" value="BNIP - RELATED"/>
    <property type="match status" value="1"/>
</dbReference>
<dbReference type="InterPro" id="IPR004097">
    <property type="entry name" value="DHHA2"/>
</dbReference>
<evidence type="ECO:0000256" key="1">
    <source>
        <dbReference type="ARBA" id="ARBA00001936"/>
    </source>
</evidence>
<dbReference type="InterPro" id="IPR038763">
    <property type="entry name" value="DHH_sf"/>
</dbReference>
<comment type="cofactor">
    <cofactor evidence="1">
        <name>Mn(2+)</name>
        <dbReference type="ChEBI" id="CHEBI:29035"/>
    </cofactor>
</comment>
<dbReference type="Pfam" id="PF02833">
    <property type="entry name" value="DHHA2"/>
    <property type="match status" value="1"/>
</dbReference>
<dbReference type="SMART" id="SM01131">
    <property type="entry name" value="DHHA2"/>
    <property type="match status" value="1"/>
</dbReference>
<evidence type="ECO:0000259" key="5">
    <source>
        <dbReference type="SMART" id="SM01131"/>
    </source>
</evidence>
<protein>
    <recommendedName>
        <fullName evidence="5">DHHA2 domain-containing protein</fullName>
    </recommendedName>
</protein>
<keyword evidence="3" id="KW-0378">Hydrolase</keyword>
<reference evidence="6 7" key="1">
    <citation type="submission" date="2015-03" db="EMBL/GenBank/DDBJ databases">
        <authorList>
            <person name="Radwan O."/>
            <person name="Al-Naeli F.A."/>
            <person name="Rendon G.A."/>
            <person name="Fields C."/>
        </authorList>
    </citation>
    <scope>NUCLEOTIDE SEQUENCE [LARGE SCALE GENOMIC DNA]</scope>
    <source>
        <strain evidence="6">CR-DP1</strain>
    </source>
</reference>
<dbReference type="InterPro" id="IPR001667">
    <property type="entry name" value="DDH_dom"/>
</dbReference>
<keyword evidence="2" id="KW-0479">Metal-binding</keyword>
<dbReference type="PANTHER" id="PTHR12112:SF39">
    <property type="entry name" value="EG:152A3.5 PROTEIN (FBGN0003116_PN PROTEIN)"/>
    <property type="match status" value="1"/>
</dbReference>
<dbReference type="GO" id="GO:0046872">
    <property type="term" value="F:metal ion binding"/>
    <property type="evidence" value="ECO:0007669"/>
    <property type="project" value="UniProtKB-KW"/>
</dbReference>
<evidence type="ECO:0000256" key="3">
    <source>
        <dbReference type="ARBA" id="ARBA00022801"/>
    </source>
</evidence>
<evidence type="ECO:0000256" key="2">
    <source>
        <dbReference type="ARBA" id="ARBA00022723"/>
    </source>
</evidence>
<sequence length="385" mass="42381">MSILKSAPLKTFLASARRVLVGPARPLTLVVGNESADLDSLCSAVLYAYFRTNAIPNTIHIPLSNLPRADLALRPEIAAVLRYADLTPADLITLDDLPADLELSETSWVLVDHNQLTGPLAKFQSQVTGCIDHHVDEGKLPSGISPRFIDTCGSCCSMIVEECKKLWTEEMGVDPTRDTAIARLALAPVLIDTGNLLVADKTTPRDVLAAKFLSGKLGPGFVQTDYYNEIDGFKSDLSQMSLRDVLRKDYKEWMDGGIVLGTASSARGFDYLLVKAENKPDVLVEAVKDWSAEKKLDVVAVLTIISGEPFRRELMLWGISEKGVLVVKNFEAICGEKIGLQQWKEGVLDGDEAGYRRTWAQQNTTQSRKQIAPMLREIMQAMTDE</sequence>
<dbReference type="Proteomes" id="UP000033483">
    <property type="component" value="Unassembled WGS sequence"/>
</dbReference>